<accession>A0AAI8C2M7</accession>
<reference evidence="1 2" key="1">
    <citation type="journal article" date="2016" name="J. Zhejiang Univ. Sci. B">
        <title>Antibiotic resistance mechanisms of Myroides sp.</title>
        <authorList>
            <person name="Hu S."/>
            <person name="Yuan S."/>
            <person name="Qu H."/>
            <person name="Jiang T."/>
            <person name="Zhou Y."/>
            <person name="Wang M."/>
            <person name="Ming D."/>
        </authorList>
    </citation>
    <scope>NUCLEOTIDE SEQUENCE [LARGE SCALE GENOMIC DNA]</scope>
    <source>
        <strain evidence="1 2">PR63039</strain>
    </source>
</reference>
<sequence length="253" mass="29572">MIKRSLLYLILPIVLLSCQEPKKFGDLKMDIETFDYNFPVEDFYAFNGNNDGSITADADASVMTVVKELKPIEITHYRVAPKRYNDSLRDIIGKEYSMRMWIESDSVAKYGDYYFDKVDMLQSLNKDLIGVACSDLKGDENKAIQLRDYIISKEGEPVEKIAFMVYDCIVYTWQKEDRVLALVVRYHEITEPPFIAEHISAEEQKVYTPSRVQVRLFSINNKYKGLVFNNLYRGEWAYMQYNDTPTKDRRLPL</sequence>
<dbReference type="KEGG" id="mod:AS202_01270"/>
<dbReference type="EMBL" id="CP013690">
    <property type="protein sequence ID" value="ALU24885.1"/>
    <property type="molecule type" value="Genomic_DNA"/>
</dbReference>
<dbReference type="PROSITE" id="PS51257">
    <property type="entry name" value="PROKAR_LIPOPROTEIN"/>
    <property type="match status" value="1"/>
</dbReference>
<proteinExistence type="predicted"/>
<organism evidence="1 2">
    <name type="scientific">Myroides odoratimimus</name>
    <dbReference type="NCBI Taxonomy" id="76832"/>
    <lineage>
        <taxon>Bacteria</taxon>
        <taxon>Pseudomonadati</taxon>
        <taxon>Bacteroidota</taxon>
        <taxon>Flavobacteriia</taxon>
        <taxon>Flavobacteriales</taxon>
        <taxon>Flavobacteriaceae</taxon>
        <taxon>Myroides</taxon>
    </lineage>
</organism>
<gene>
    <name evidence="1" type="ORF">AS202_01270</name>
</gene>
<evidence type="ECO:0000313" key="1">
    <source>
        <dbReference type="EMBL" id="ALU24885.1"/>
    </source>
</evidence>
<name>A0AAI8C2M7_9FLAO</name>
<evidence type="ECO:0000313" key="2">
    <source>
        <dbReference type="Proteomes" id="UP000069030"/>
    </source>
</evidence>
<dbReference type="Proteomes" id="UP000069030">
    <property type="component" value="Chromosome"/>
</dbReference>
<dbReference type="RefSeq" id="WP_058699070.1">
    <property type="nucleotide sequence ID" value="NZ_CP013690.1"/>
</dbReference>
<dbReference type="AlphaFoldDB" id="A0AAI8C2M7"/>
<protein>
    <submittedName>
        <fullName evidence="1">Uncharacterized protein</fullName>
    </submittedName>
</protein>